<reference evidence="2" key="2">
    <citation type="submission" date="2021-04" db="EMBL/GenBank/DDBJ databases">
        <authorList>
            <person name="Gilroy R."/>
        </authorList>
    </citation>
    <scope>NUCLEOTIDE SEQUENCE</scope>
    <source>
        <strain evidence="2">876</strain>
    </source>
</reference>
<keyword evidence="1" id="KW-0812">Transmembrane</keyword>
<dbReference type="AlphaFoldDB" id="A0A9E2KWN9"/>
<gene>
    <name evidence="2" type="ORF">H9843_06155</name>
</gene>
<proteinExistence type="predicted"/>
<dbReference type="EMBL" id="JAHLFK010000063">
    <property type="protein sequence ID" value="MBU3830458.1"/>
    <property type="molecule type" value="Genomic_DNA"/>
</dbReference>
<name>A0A9E2KWN9_9LACO</name>
<evidence type="ECO:0000313" key="3">
    <source>
        <dbReference type="Proteomes" id="UP000824180"/>
    </source>
</evidence>
<evidence type="ECO:0000313" key="2">
    <source>
        <dbReference type="EMBL" id="MBU3830458.1"/>
    </source>
</evidence>
<feature type="transmembrane region" description="Helical" evidence="1">
    <location>
        <begin position="29"/>
        <end position="49"/>
    </location>
</feature>
<dbReference type="Proteomes" id="UP000824180">
    <property type="component" value="Unassembled WGS sequence"/>
</dbReference>
<organism evidence="2 3">
    <name type="scientific">Candidatus Limosilactobacillus merdavium</name>
    <dbReference type="NCBI Taxonomy" id="2838651"/>
    <lineage>
        <taxon>Bacteria</taxon>
        <taxon>Bacillati</taxon>
        <taxon>Bacillota</taxon>
        <taxon>Bacilli</taxon>
        <taxon>Lactobacillales</taxon>
        <taxon>Lactobacillaceae</taxon>
        <taxon>Limosilactobacillus</taxon>
    </lineage>
</organism>
<protein>
    <submittedName>
        <fullName evidence="2">DUF4811 domain-containing protein</fullName>
    </submittedName>
</protein>
<evidence type="ECO:0000256" key="1">
    <source>
        <dbReference type="SAM" id="Phobius"/>
    </source>
</evidence>
<comment type="caution">
    <text evidence="2">The sequence shown here is derived from an EMBL/GenBank/DDBJ whole genome shotgun (WGS) entry which is preliminary data.</text>
</comment>
<accession>A0A9E2KWN9</accession>
<dbReference type="InterPro" id="IPR032083">
    <property type="entry name" value="DUF4811"/>
</dbReference>
<reference evidence="2" key="1">
    <citation type="journal article" date="2021" name="PeerJ">
        <title>Extensive microbial diversity within the chicken gut microbiome revealed by metagenomics and culture.</title>
        <authorList>
            <person name="Gilroy R."/>
            <person name="Ravi A."/>
            <person name="Getino M."/>
            <person name="Pursley I."/>
            <person name="Horton D.L."/>
            <person name="Alikhan N.F."/>
            <person name="Baker D."/>
            <person name="Gharbi K."/>
            <person name="Hall N."/>
            <person name="Watson M."/>
            <person name="Adriaenssens E.M."/>
            <person name="Foster-Nyarko E."/>
            <person name="Jarju S."/>
            <person name="Secka A."/>
            <person name="Antonio M."/>
            <person name="Oren A."/>
            <person name="Chaudhuri R.R."/>
            <person name="La Ragione R."/>
            <person name="Hildebrand F."/>
            <person name="Pallen M.J."/>
        </authorList>
    </citation>
    <scope>NUCLEOTIDE SEQUENCE</scope>
    <source>
        <strain evidence="2">876</strain>
    </source>
</reference>
<dbReference type="Pfam" id="PF16069">
    <property type="entry name" value="DUF4811"/>
    <property type="match status" value="1"/>
</dbReference>
<keyword evidence="1" id="KW-0472">Membrane</keyword>
<keyword evidence="1" id="KW-1133">Transmembrane helix</keyword>
<sequence length="236" mass="26603">MIILLMFGSAIALFASVMFINQRTTRILGTVIFGVLFVGSTALMSLNYSHHFGMHQVTRTTTQKVYSAAGNLPVAIYQPVGTNGRDDVLIYKTSQDQKKPQHTQANEYTTSKMKFTNRSNAVLKTTETRWRFKNNFYKSLYLWSGMDSTLVKRTNVIEYPKVYVKVTTAQAKQLQKTTSSNAGQMQSQMKAYVSAQVQAAMAKNPKMSAQQIQQVSQQAEQKLMAQMIRTNIKSVQ</sequence>